<name>A0A150IK15_9EURY</name>
<reference evidence="1 2" key="1">
    <citation type="journal article" date="2016" name="ISME J.">
        <title>Chasing the elusive Euryarchaeota class WSA2: genomes reveal a uniquely fastidious methyl-reducing methanogen.</title>
        <authorList>
            <person name="Nobu M.K."/>
            <person name="Narihiro T."/>
            <person name="Kuroda K."/>
            <person name="Mei R."/>
            <person name="Liu W.T."/>
        </authorList>
    </citation>
    <scope>NUCLEOTIDE SEQUENCE [LARGE SCALE GENOMIC DNA]</scope>
    <source>
        <strain evidence="1">U1lsi0528_Bin055</strain>
    </source>
</reference>
<accession>A0A150IK15</accession>
<dbReference type="Proteomes" id="UP000075398">
    <property type="component" value="Unassembled WGS sequence"/>
</dbReference>
<dbReference type="EMBL" id="LNGC01000236">
    <property type="protein sequence ID" value="KYC45339.1"/>
    <property type="molecule type" value="Genomic_DNA"/>
</dbReference>
<dbReference type="AlphaFoldDB" id="A0A150IK15"/>
<proteinExistence type="predicted"/>
<comment type="caution">
    <text evidence="1">The sequence shown here is derived from an EMBL/GenBank/DDBJ whole genome shotgun (WGS) entry which is preliminary data.</text>
</comment>
<sequence>MRKIWLALILILLSSSIAFAAPSIYRDNGIAFTIPANWSIADVQQLDRTEADGTLVNDTKIVLTDNYSAIRIDIIKIPQTKWLMQMYEDSPYYVMGILESYYRTKLLEINSRSMGLNGGSGLSIKPDGVEHASFRTGSNGDLIEWIMIWTKPDYNDKFIGVHALFQGDYQMKPLSMSGGGPYSYHMQKPLYEILDSIVMNKTSQPITKESENIVSKV</sequence>
<gene>
    <name evidence="1" type="ORF">AMQ22_02214</name>
</gene>
<evidence type="ECO:0000313" key="2">
    <source>
        <dbReference type="Proteomes" id="UP000075398"/>
    </source>
</evidence>
<evidence type="ECO:0000313" key="1">
    <source>
        <dbReference type="EMBL" id="KYC45339.1"/>
    </source>
</evidence>
<protein>
    <submittedName>
        <fullName evidence="1">Uncharacterized protein</fullName>
    </submittedName>
</protein>
<organism evidence="1 2">
    <name type="scientific">Candidatus Methanofastidiosum methylothiophilum</name>
    <dbReference type="NCBI Taxonomy" id="1705564"/>
    <lineage>
        <taxon>Archaea</taxon>
        <taxon>Methanobacteriati</taxon>
        <taxon>Methanobacteriota</taxon>
        <taxon>Stenosarchaea group</taxon>
        <taxon>Candidatus Methanofastidiosia</taxon>
        <taxon>Candidatus Methanofastidiosales</taxon>
        <taxon>Candidatus Methanofastidiosaceae</taxon>
        <taxon>Candidatus Methanofastidiosum</taxon>
    </lineage>
</organism>